<accession>A0ABT0H8M7</accession>
<evidence type="ECO:0000259" key="3">
    <source>
        <dbReference type="Pfam" id="PF00149"/>
    </source>
</evidence>
<keyword evidence="5" id="KW-1185">Reference proteome</keyword>
<keyword evidence="1" id="KW-0378">Hydrolase</keyword>
<dbReference type="PANTHER" id="PTHR10340:SF57">
    <property type="entry name" value="METALLOPHOS DOMAIN-CONTAINING PROTEIN"/>
    <property type="match status" value="1"/>
</dbReference>
<evidence type="ECO:0000256" key="1">
    <source>
        <dbReference type="ARBA" id="ARBA00022801"/>
    </source>
</evidence>
<dbReference type="PANTHER" id="PTHR10340">
    <property type="entry name" value="SPHINGOMYELIN PHOSPHODIESTERASE"/>
    <property type="match status" value="1"/>
</dbReference>
<dbReference type="SUPFAM" id="SSF56300">
    <property type="entry name" value="Metallo-dependent phosphatases"/>
    <property type="match status" value="1"/>
</dbReference>
<dbReference type="Proteomes" id="UP001203687">
    <property type="component" value="Unassembled WGS sequence"/>
</dbReference>
<reference evidence="4" key="1">
    <citation type="submission" date="2022-04" db="EMBL/GenBank/DDBJ databases">
        <authorList>
            <person name="Ren T."/>
        </authorList>
    </citation>
    <scope>NUCLEOTIDE SEQUENCE</scope>
    <source>
        <strain evidence="4">F63249</strain>
    </source>
</reference>
<comment type="caution">
    <text evidence="4">The sequence shown here is derived from an EMBL/GenBank/DDBJ whole genome shotgun (WGS) entry which is preliminary data.</text>
</comment>
<dbReference type="Pfam" id="PF00149">
    <property type="entry name" value="Metallophos"/>
    <property type="match status" value="1"/>
</dbReference>
<protein>
    <submittedName>
        <fullName evidence="4">Metallophosphoesterase</fullName>
    </submittedName>
</protein>
<organism evidence="4 5">
    <name type="scientific">Psychroserpens algicola</name>
    <dbReference type="NCBI Taxonomy" id="1719034"/>
    <lineage>
        <taxon>Bacteria</taxon>
        <taxon>Pseudomonadati</taxon>
        <taxon>Bacteroidota</taxon>
        <taxon>Flavobacteriia</taxon>
        <taxon>Flavobacteriales</taxon>
        <taxon>Flavobacteriaceae</taxon>
        <taxon>Psychroserpens</taxon>
    </lineage>
</organism>
<evidence type="ECO:0000256" key="2">
    <source>
        <dbReference type="ARBA" id="ARBA00023180"/>
    </source>
</evidence>
<dbReference type="RefSeq" id="WP_248412757.1">
    <property type="nucleotide sequence ID" value="NZ_JALPQF010000007.1"/>
</dbReference>
<name>A0ABT0H8M7_9FLAO</name>
<dbReference type="InterPro" id="IPR004843">
    <property type="entry name" value="Calcineurin-like_PHP"/>
</dbReference>
<evidence type="ECO:0000313" key="4">
    <source>
        <dbReference type="EMBL" id="MCK8480724.1"/>
    </source>
</evidence>
<proteinExistence type="predicted"/>
<sequence>MKSFYLFGLCMFCLISFNCKEGNESNAIVNTFDETVAVDSVNPSISSSTFLALSDVHLESGVGNVTFGRHNDTGDSLWARTKRKIEAVIKAEQPKFMVYLGDLPHHEDTSRVKNVTLMLEHLRALNINIPLLYLPGNNDSLAGDYYSFQDSEGKTPFSVDDSAADPWPILHDKSGVAKISNTDFQKQFGYYATDISVGTDTLKIIALNSVIMTRSYYFDKDDVSQQAAAQKQFIWLEKTLDSIKTNKPILMMMHIPPGIDNYANFDSTLPNNCDNVPGPMWNSSYRITNLKGDVLSFQNAFLNLVAGKKDQIKGILTSHTHFDGIRRLYSSKKVDSDSLIGISMSTPGITIGHGNNPGFKLYEYNDKTFDILDFKTHYAIPTAHNYGTFKFIGDSSYTFKETYKISDSNLSILESIAKMNDTDLKHYMSEILAVKSHKTSGIIKCYEFDDVMNVLKD</sequence>
<feature type="domain" description="Calcineurin-like phosphoesterase" evidence="3">
    <location>
        <begin position="49"/>
        <end position="265"/>
    </location>
</feature>
<dbReference type="Gene3D" id="3.60.21.10">
    <property type="match status" value="1"/>
</dbReference>
<keyword evidence="2" id="KW-0325">Glycoprotein</keyword>
<gene>
    <name evidence="4" type="ORF">MUY34_08835</name>
</gene>
<evidence type="ECO:0000313" key="5">
    <source>
        <dbReference type="Proteomes" id="UP001203687"/>
    </source>
</evidence>
<dbReference type="EMBL" id="JALPQF010000007">
    <property type="protein sequence ID" value="MCK8480724.1"/>
    <property type="molecule type" value="Genomic_DNA"/>
</dbReference>
<dbReference type="InterPro" id="IPR029052">
    <property type="entry name" value="Metallo-depent_PP-like"/>
</dbReference>